<accession>A0A9C7Q372</accession>
<dbReference type="Pfam" id="PF00642">
    <property type="entry name" value="zf-CCCH"/>
    <property type="match status" value="1"/>
</dbReference>
<dbReference type="InterPro" id="IPR000571">
    <property type="entry name" value="Znf_CCCH"/>
</dbReference>
<evidence type="ECO:0000256" key="4">
    <source>
        <dbReference type="PROSITE-ProRule" id="PRU00723"/>
    </source>
</evidence>
<dbReference type="AlphaFoldDB" id="A0A9C7Q372"/>
<evidence type="ECO:0000313" key="8">
    <source>
        <dbReference type="EMBL" id="GJQ14684.1"/>
    </source>
</evidence>
<feature type="compositionally biased region" description="Polar residues" evidence="5">
    <location>
        <begin position="83"/>
        <end position="95"/>
    </location>
</feature>
<feature type="domain" description="C3H1-type" evidence="7">
    <location>
        <begin position="128"/>
        <end position="156"/>
    </location>
</feature>
<name>A0A9C7Q372_9RHOD</name>
<dbReference type="GO" id="GO:0005684">
    <property type="term" value="C:U2-type spliceosomal complex"/>
    <property type="evidence" value="ECO:0007669"/>
    <property type="project" value="TreeGrafter"/>
</dbReference>
<keyword evidence="3 4" id="KW-0862">Zinc</keyword>
<dbReference type="Gene3D" id="4.10.1000.10">
    <property type="entry name" value="Zinc finger, CCCH-type"/>
    <property type="match status" value="1"/>
</dbReference>
<evidence type="ECO:0000256" key="1">
    <source>
        <dbReference type="ARBA" id="ARBA00022723"/>
    </source>
</evidence>
<dbReference type="OrthoDB" id="25761at2759"/>
<feature type="region of interest" description="Disordered" evidence="5">
    <location>
        <begin position="83"/>
        <end position="108"/>
    </location>
</feature>
<keyword evidence="2 4" id="KW-0863">Zinc-finger</keyword>
<dbReference type="SMART" id="SM00184">
    <property type="entry name" value="RING"/>
    <property type="match status" value="1"/>
</dbReference>
<comment type="caution">
    <text evidence="9">The sequence shown here is derived from an EMBL/GenBank/DDBJ whole genome shotgun (WGS) entry which is preliminary data.</text>
</comment>
<feature type="region of interest" description="Disordered" evidence="5">
    <location>
        <begin position="1"/>
        <end position="60"/>
    </location>
</feature>
<dbReference type="SMART" id="SM00356">
    <property type="entry name" value="ZnF_C3H1"/>
    <property type="match status" value="1"/>
</dbReference>
<dbReference type="SUPFAM" id="SSF57850">
    <property type="entry name" value="RING/U-box"/>
    <property type="match status" value="1"/>
</dbReference>
<evidence type="ECO:0000256" key="2">
    <source>
        <dbReference type="ARBA" id="ARBA00022771"/>
    </source>
</evidence>
<dbReference type="InterPro" id="IPR036855">
    <property type="entry name" value="Znf_CCCH_sf"/>
</dbReference>
<dbReference type="PANTHER" id="PTHR12930">
    <property type="entry name" value="ZINC FINGER PROTEIN 183"/>
    <property type="match status" value="1"/>
</dbReference>
<dbReference type="InterPro" id="IPR017907">
    <property type="entry name" value="Znf_RING_CS"/>
</dbReference>
<dbReference type="GO" id="GO:0008270">
    <property type="term" value="F:zinc ion binding"/>
    <property type="evidence" value="ECO:0007669"/>
    <property type="project" value="UniProtKB-KW"/>
</dbReference>
<dbReference type="SUPFAM" id="SSF90229">
    <property type="entry name" value="CCCH zinc finger"/>
    <property type="match status" value="1"/>
</dbReference>
<dbReference type="GO" id="GO:0034247">
    <property type="term" value="P:snoRNA splicing"/>
    <property type="evidence" value="ECO:0007669"/>
    <property type="project" value="TreeGrafter"/>
</dbReference>
<keyword evidence="1 4" id="KW-0479">Metal-binding</keyword>
<organism evidence="9 10">
    <name type="scientific">Galdieria partita</name>
    <dbReference type="NCBI Taxonomy" id="83374"/>
    <lineage>
        <taxon>Eukaryota</taxon>
        <taxon>Rhodophyta</taxon>
        <taxon>Bangiophyceae</taxon>
        <taxon>Galdieriales</taxon>
        <taxon>Galdieriaceae</taxon>
        <taxon>Galdieria</taxon>
    </lineage>
</organism>
<dbReference type="InterPro" id="IPR039971">
    <property type="entry name" value="CWC24-like"/>
</dbReference>
<sequence length="245" mass="28147">MLGEDDDLWSQLGQLNRRKRKPTTLKSTQLSTQEEEQPCHIIPTEPDRNSVNDTTGKTFTGKPFHFTSRIKSEPLKHLVYDSNRSAMPSGPQDQRATVEEEPTEQKKARGIFGPKKAPSHIRVSVRFDYQPDICKDYKETGYCGFGDACKFLHDRSDYKSGWQLDQEWEEKQKRKTQDEKKKQPEDQLPFACFICRKSFESPVVTLCGHYFCESCALEYHRKNGGKCAVCSKATKGVFNTAHKLK</sequence>
<dbReference type="PROSITE" id="PS00518">
    <property type="entry name" value="ZF_RING_1"/>
    <property type="match status" value="1"/>
</dbReference>
<dbReference type="InterPro" id="IPR001841">
    <property type="entry name" value="Znf_RING"/>
</dbReference>
<evidence type="ECO:0000256" key="5">
    <source>
        <dbReference type="SAM" id="MobiDB-lite"/>
    </source>
</evidence>
<feature type="domain" description="RING-type" evidence="6">
    <location>
        <begin position="192"/>
        <end position="231"/>
    </location>
</feature>
<evidence type="ECO:0008006" key="11">
    <source>
        <dbReference type="Google" id="ProtNLM"/>
    </source>
</evidence>
<dbReference type="EMBL" id="BQMJ01000058">
    <property type="protein sequence ID" value="GJQ14684.1"/>
    <property type="molecule type" value="Genomic_DNA"/>
</dbReference>
<protein>
    <recommendedName>
        <fullName evidence="11">Pre-mRNA-splicing factor CWC24</fullName>
    </recommendedName>
</protein>
<dbReference type="InterPro" id="IPR013083">
    <property type="entry name" value="Znf_RING/FYVE/PHD"/>
</dbReference>
<dbReference type="Proteomes" id="UP001061958">
    <property type="component" value="Unassembled WGS sequence"/>
</dbReference>
<dbReference type="PROSITE" id="PS50089">
    <property type="entry name" value="ZF_RING_2"/>
    <property type="match status" value="1"/>
</dbReference>
<reference evidence="9" key="1">
    <citation type="journal article" date="2022" name="Proc. Natl. Acad. Sci. U.S.A.">
        <title>Life cycle and functional genomics of the unicellular red alga Galdieria for elucidating algal and plant evolution and industrial use.</title>
        <authorList>
            <person name="Hirooka S."/>
            <person name="Itabashi T."/>
            <person name="Ichinose T.M."/>
            <person name="Onuma R."/>
            <person name="Fujiwara T."/>
            <person name="Yamashita S."/>
            <person name="Jong L.W."/>
            <person name="Tomita R."/>
            <person name="Iwane A.H."/>
            <person name="Miyagishima S.Y."/>
        </authorList>
    </citation>
    <scope>NUCLEOTIDE SEQUENCE</scope>
    <source>
        <strain evidence="9">NBRC 102759</strain>
    </source>
</reference>
<feature type="zinc finger region" description="C3H1-type" evidence="4">
    <location>
        <begin position="128"/>
        <end position="156"/>
    </location>
</feature>
<dbReference type="Pfam" id="PF13920">
    <property type="entry name" value="zf-C3HC4_3"/>
    <property type="match status" value="1"/>
</dbReference>
<evidence type="ECO:0000256" key="3">
    <source>
        <dbReference type="ARBA" id="ARBA00022833"/>
    </source>
</evidence>
<dbReference type="Gene3D" id="3.30.40.10">
    <property type="entry name" value="Zinc/RING finger domain, C3HC4 (zinc finger)"/>
    <property type="match status" value="1"/>
</dbReference>
<dbReference type="PANTHER" id="PTHR12930:SF0">
    <property type="entry name" value="RING FINGER PROTEIN 113B"/>
    <property type="match status" value="1"/>
</dbReference>
<dbReference type="PROSITE" id="PS50103">
    <property type="entry name" value="ZF_C3H1"/>
    <property type="match status" value="1"/>
</dbReference>
<evidence type="ECO:0000259" key="7">
    <source>
        <dbReference type="PROSITE" id="PS50103"/>
    </source>
</evidence>
<proteinExistence type="predicted"/>
<evidence type="ECO:0000313" key="10">
    <source>
        <dbReference type="Proteomes" id="UP001061958"/>
    </source>
</evidence>
<gene>
    <name evidence="8" type="ORF">GpartN1_g6475.t1</name>
    <name evidence="9" type="ORF">GpartN1_g7021.t1</name>
</gene>
<keyword evidence="10" id="KW-1185">Reference proteome</keyword>
<dbReference type="EMBL" id="BQMJ01000066">
    <property type="protein sequence ID" value="GJQ15230.1"/>
    <property type="molecule type" value="Genomic_DNA"/>
</dbReference>
<evidence type="ECO:0000313" key="9">
    <source>
        <dbReference type="EMBL" id="GJQ15230.1"/>
    </source>
</evidence>
<reference evidence="9" key="2">
    <citation type="submission" date="2022-01" db="EMBL/GenBank/DDBJ databases">
        <authorList>
            <person name="Hirooka S."/>
            <person name="Miyagishima S.Y."/>
        </authorList>
    </citation>
    <scope>NUCLEOTIDE SEQUENCE</scope>
    <source>
        <strain evidence="9">NBRC 102759</strain>
    </source>
</reference>
<dbReference type="CDD" id="cd16539">
    <property type="entry name" value="RING-HC_RNF113A_B"/>
    <property type="match status" value="1"/>
</dbReference>
<evidence type="ECO:0000259" key="6">
    <source>
        <dbReference type="PROSITE" id="PS50089"/>
    </source>
</evidence>